<evidence type="ECO:0000256" key="2">
    <source>
        <dbReference type="ARBA" id="ARBA00022448"/>
    </source>
</evidence>
<evidence type="ECO:0000256" key="1">
    <source>
        <dbReference type="ARBA" id="ARBA00004370"/>
    </source>
</evidence>
<feature type="transmembrane region" description="Helical" evidence="7">
    <location>
        <begin position="173"/>
        <end position="192"/>
    </location>
</feature>
<feature type="transmembrane region" description="Helical" evidence="7">
    <location>
        <begin position="69"/>
        <end position="88"/>
    </location>
</feature>
<evidence type="ECO:0000259" key="8">
    <source>
        <dbReference type="PROSITE" id="PS50939"/>
    </source>
</evidence>
<dbReference type="PANTHER" id="PTHR47797">
    <property type="entry name" value="DEHYDROGENASE, PUTATIVE (AFU_ORTHOLOGUE AFUA_8G05805)-RELATED"/>
    <property type="match status" value="1"/>
</dbReference>
<dbReference type="Proteomes" id="UP000653565">
    <property type="component" value="Unassembled WGS sequence"/>
</dbReference>
<dbReference type="PROSITE" id="PS50939">
    <property type="entry name" value="CYTOCHROME_B561"/>
    <property type="match status" value="1"/>
</dbReference>
<keyword evidence="5 7" id="KW-1133">Transmembrane helix</keyword>
<keyword evidence="3 7" id="KW-0812">Transmembrane</keyword>
<feature type="transmembrane region" description="Helical" evidence="7">
    <location>
        <begin position="142"/>
        <end position="161"/>
    </location>
</feature>
<dbReference type="SMART" id="SM00665">
    <property type="entry name" value="B561"/>
    <property type="match status" value="1"/>
</dbReference>
<sequence length="214" mass="23486">MDSKLTHTAYLYSFLAVFAKPASATILYQDLHLVPSYAKAHGILMSVTFILIFPLGATVLRLVKSKHAVWIHAGIQLTGWALMLGGLATGLRVGKILDRLHNNAHTVFGTVIVVLMLIQPFLGAIHHWVYIRKKTRTALAPVHVWMGRVLIILGIVNGGLGLRLADNTHGGKIAYGVVAGVCGTMYLAWVVYRLKWTRKGSKEVENVELQGTVE</sequence>
<gene>
    <name evidence="9" type="ORF">CNMCM6805_003854</name>
</gene>
<feature type="domain" description="Cytochrome b561" evidence="8">
    <location>
        <begin position="1"/>
        <end position="198"/>
    </location>
</feature>
<dbReference type="PANTHER" id="PTHR47797:SF1">
    <property type="entry name" value="CYTOCHROME B561 DOMAIN-CONTAINING PROTEIN-RELATED"/>
    <property type="match status" value="1"/>
</dbReference>
<keyword evidence="6 7" id="KW-0472">Membrane</keyword>
<keyword evidence="2" id="KW-0813">Transport</keyword>
<evidence type="ECO:0000256" key="5">
    <source>
        <dbReference type="ARBA" id="ARBA00022989"/>
    </source>
</evidence>
<dbReference type="InterPro" id="IPR006593">
    <property type="entry name" value="Cyt_b561/ferric_Rdtase_TM"/>
</dbReference>
<protein>
    <recommendedName>
        <fullName evidence="8">Cytochrome b561 domain-containing protein</fullName>
    </recommendedName>
</protein>
<dbReference type="Pfam" id="PF03188">
    <property type="entry name" value="Cytochrom_B561"/>
    <property type="match status" value="1"/>
</dbReference>
<evidence type="ECO:0000313" key="9">
    <source>
        <dbReference type="EMBL" id="KAF4241580.1"/>
    </source>
</evidence>
<evidence type="ECO:0000256" key="4">
    <source>
        <dbReference type="ARBA" id="ARBA00022982"/>
    </source>
</evidence>
<accession>A0A8H4HBQ3</accession>
<feature type="transmembrane region" description="Helical" evidence="7">
    <location>
        <begin position="108"/>
        <end position="130"/>
    </location>
</feature>
<comment type="caution">
    <text evidence="9">The sequence shown here is derived from an EMBL/GenBank/DDBJ whole genome shotgun (WGS) entry which is preliminary data.</text>
</comment>
<name>A0A8H4HBQ3_9EURO</name>
<evidence type="ECO:0000256" key="7">
    <source>
        <dbReference type="SAM" id="Phobius"/>
    </source>
</evidence>
<evidence type="ECO:0000256" key="3">
    <source>
        <dbReference type="ARBA" id="ARBA00022692"/>
    </source>
</evidence>
<evidence type="ECO:0000313" key="10">
    <source>
        <dbReference type="Proteomes" id="UP000653565"/>
    </source>
</evidence>
<keyword evidence="4" id="KW-0249">Electron transport</keyword>
<reference evidence="9" key="1">
    <citation type="journal article" date="2020" name="bioRxiv">
        <title>Genomic and phenotypic heterogeneity of clinical isolates of the human pathogens Aspergillus fumigatus, Aspergillus lentulus and Aspergillus fumigatiaffinis.</title>
        <authorList>
            <person name="dos Santos R.A.C."/>
            <person name="Steenwyk J.L."/>
            <person name="Rivero-Menendez O."/>
            <person name="Mead M.E."/>
            <person name="Silva L.P."/>
            <person name="Bastos R.W."/>
            <person name="Alastruey-Izquierdo A."/>
            <person name="Goldman G.H."/>
            <person name="Rokas A."/>
        </authorList>
    </citation>
    <scope>NUCLEOTIDE SEQUENCE</scope>
    <source>
        <strain evidence="9">CNM-CM6805</strain>
    </source>
</reference>
<proteinExistence type="predicted"/>
<comment type="subcellular location">
    <subcellularLocation>
        <location evidence="1">Membrane</location>
    </subcellularLocation>
</comment>
<organism evidence="9 10">
    <name type="scientific">Aspergillus fumigatiaffinis</name>
    <dbReference type="NCBI Taxonomy" id="340414"/>
    <lineage>
        <taxon>Eukaryota</taxon>
        <taxon>Fungi</taxon>
        <taxon>Dikarya</taxon>
        <taxon>Ascomycota</taxon>
        <taxon>Pezizomycotina</taxon>
        <taxon>Eurotiomycetes</taxon>
        <taxon>Eurotiomycetidae</taxon>
        <taxon>Eurotiales</taxon>
        <taxon>Aspergillaceae</taxon>
        <taxon>Aspergillus</taxon>
        <taxon>Aspergillus subgen. Fumigati</taxon>
    </lineage>
</organism>
<dbReference type="CDD" id="cd08760">
    <property type="entry name" value="Cyt_b561_FRRS1_like"/>
    <property type="match status" value="1"/>
</dbReference>
<evidence type="ECO:0000256" key="6">
    <source>
        <dbReference type="ARBA" id="ARBA00023136"/>
    </source>
</evidence>
<feature type="transmembrane region" description="Helical" evidence="7">
    <location>
        <begin position="40"/>
        <end position="62"/>
    </location>
</feature>
<keyword evidence="10" id="KW-1185">Reference proteome</keyword>
<dbReference type="EMBL" id="JAAAPX010000020">
    <property type="protein sequence ID" value="KAF4241580.1"/>
    <property type="molecule type" value="Genomic_DNA"/>
</dbReference>
<reference evidence="9" key="2">
    <citation type="submission" date="2020-04" db="EMBL/GenBank/DDBJ databases">
        <authorList>
            <person name="Santos R.A.C."/>
            <person name="Steenwyk J.L."/>
            <person name="Rivero-Menendez O."/>
            <person name="Mead M.E."/>
            <person name="Silva L.P."/>
            <person name="Bastos R.W."/>
            <person name="Alastruey-Izquierdo A."/>
            <person name="Goldman G.H."/>
            <person name="Rokas A."/>
        </authorList>
    </citation>
    <scope>NUCLEOTIDE SEQUENCE</scope>
    <source>
        <strain evidence="9">CNM-CM6805</strain>
    </source>
</reference>
<dbReference type="AlphaFoldDB" id="A0A8H4HBQ3"/>
<dbReference type="GO" id="GO:0016020">
    <property type="term" value="C:membrane"/>
    <property type="evidence" value="ECO:0007669"/>
    <property type="project" value="UniProtKB-SubCell"/>
</dbReference>
<dbReference type="Gene3D" id="1.20.120.1770">
    <property type="match status" value="1"/>
</dbReference>